<keyword evidence="2" id="KW-0805">Transcription regulation</keyword>
<evidence type="ECO:0000313" key="7">
    <source>
        <dbReference type="EMBL" id="CUN51226.1"/>
    </source>
</evidence>
<dbReference type="EMBL" id="CYZP01000002">
    <property type="protein sequence ID" value="CUN51226.1"/>
    <property type="molecule type" value="Genomic_DNA"/>
</dbReference>
<dbReference type="InterPro" id="IPR007630">
    <property type="entry name" value="RNA_pol_sigma70_r4"/>
</dbReference>
<keyword evidence="5" id="KW-0804">Transcription</keyword>
<dbReference type="InterPro" id="IPR001387">
    <property type="entry name" value="Cro/C1-type_HTH"/>
</dbReference>
<reference evidence="7 8" key="1">
    <citation type="submission" date="2015-09" db="EMBL/GenBank/DDBJ databases">
        <authorList>
            <consortium name="Pathogen Informatics"/>
        </authorList>
    </citation>
    <scope>NUCLEOTIDE SEQUENCE [LARGE SCALE GENOMIC DNA]</scope>
    <source>
        <strain evidence="7 8">2789STDY5834861</strain>
    </source>
</reference>
<keyword evidence="4" id="KW-0238">DNA-binding</keyword>
<accession>A0A173XJM4</accession>
<dbReference type="NCBIfam" id="TIGR02937">
    <property type="entry name" value="sigma70-ECF"/>
    <property type="match status" value="1"/>
</dbReference>
<evidence type="ECO:0000256" key="4">
    <source>
        <dbReference type="ARBA" id="ARBA00023125"/>
    </source>
</evidence>
<keyword evidence="3" id="KW-0731">Sigma factor</keyword>
<name>A0A173XJM4_9FIRM</name>
<evidence type="ECO:0000313" key="8">
    <source>
        <dbReference type="Proteomes" id="UP000095645"/>
    </source>
</evidence>
<dbReference type="GO" id="GO:0006352">
    <property type="term" value="P:DNA-templated transcription initiation"/>
    <property type="evidence" value="ECO:0007669"/>
    <property type="project" value="InterPro"/>
</dbReference>
<dbReference type="Gene3D" id="1.10.10.10">
    <property type="entry name" value="Winged helix-like DNA-binding domain superfamily/Winged helix DNA-binding domain"/>
    <property type="match status" value="2"/>
</dbReference>
<dbReference type="AlphaFoldDB" id="A0A173XJM4"/>
<comment type="similarity">
    <text evidence="1">Belongs to the sigma-70 factor family.</text>
</comment>
<dbReference type="PROSITE" id="PS50943">
    <property type="entry name" value="HTH_CROC1"/>
    <property type="match status" value="1"/>
</dbReference>
<dbReference type="Pfam" id="PF04545">
    <property type="entry name" value="Sigma70_r4"/>
    <property type="match status" value="1"/>
</dbReference>
<dbReference type="InterPro" id="IPR036388">
    <property type="entry name" value="WH-like_DNA-bd_sf"/>
</dbReference>
<evidence type="ECO:0000256" key="1">
    <source>
        <dbReference type="ARBA" id="ARBA00007788"/>
    </source>
</evidence>
<evidence type="ECO:0000256" key="3">
    <source>
        <dbReference type="ARBA" id="ARBA00023082"/>
    </source>
</evidence>
<dbReference type="Proteomes" id="UP000095645">
    <property type="component" value="Unassembled WGS sequence"/>
</dbReference>
<dbReference type="PANTHER" id="PTHR30385">
    <property type="entry name" value="SIGMA FACTOR F FLAGELLAR"/>
    <property type="match status" value="1"/>
</dbReference>
<dbReference type="InterPro" id="IPR013324">
    <property type="entry name" value="RNA_pol_sigma_r3/r4-like"/>
</dbReference>
<gene>
    <name evidence="7" type="primary">sigF_2</name>
    <name evidence="7" type="ORF">ERS852476_00347</name>
</gene>
<dbReference type="GO" id="GO:0003677">
    <property type="term" value="F:DNA binding"/>
    <property type="evidence" value="ECO:0007669"/>
    <property type="project" value="UniProtKB-KW"/>
</dbReference>
<proteinExistence type="inferred from homology"/>
<protein>
    <submittedName>
        <fullName evidence="7">Stage II sporulation protein AC</fullName>
    </submittedName>
</protein>
<evidence type="ECO:0000259" key="6">
    <source>
        <dbReference type="PROSITE" id="PS50943"/>
    </source>
</evidence>
<dbReference type="PROSITE" id="PS00716">
    <property type="entry name" value="SIGMA70_2"/>
    <property type="match status" value="1"/>
</dbReference>
<evidence type="ECO:0000256" key="5">
    <source>
        <dbReference type="ARBA" id="ARBA00023163"/>
    </source>
</evidence>
<dbReference type="InterPro" id="IPR007624">
    <property type="entry name" value="RNA_pol_sigma70_r3"/>
</dbReference>
<dbReference type="GO" id="GO:0016987">
    <property type="term" value="F:sigma factor activity"/>
    <property type="evidence" value="ECO:0007669"/>
    <property type="project" value="UniProtKB-KW"/>
</dbReference>
<evidence type="ECO:0000256" key="2">
    <source>
        <dbReference type="ARBA" id="ARBA00023015"/>
    </source>
</evidence>
<dbReference type="RefSeq" id="WP_420358874.1">
    <property type="nucleotide sequence ID" value="NZ_CYZP01000002.1"/>
</dbReference>
<dbReference type="Pfam" id="PF04539">
    <property type="entry name" value="Sigma70_r3"/>
    <property type="match status" value="1"/>
</dbReference>
<dbReference type="SUPFAM" id="SSF88659">
    <property type="entry name" value="Sigma3 and sigma4 domains of RNA polymerase sigma factors"/>
    <property type="match status" value="2"/>
</dbReference>
<dbReference type="InterPro" id="IPR014284">
    <property type="entry name" value="RNA_pol_sigma-70_dom"/>
</dbReference>
<feature type="domain" description="HTH cro/C1-type" evidence="6">
    <location>
        <begin position="114"/>
        <end position="137"/>
    </location>
</feature>
<dbReference type="InterPro" id="IPR000943">
    <property type="entry name" value="RNA_pol_sigma70"/>
</dbReference>
<dbReference type="CDD" id="cd06171">
    <property type="entry name" value="Sigma70_r4"/>
    <property type="match status" value="1"/>
</dbReference>
<sequence length="147" mass="16963">MLKVSRNLKENCARIYYARKALEKELGREPILEEVAKATELSVDEVVMSMESGAEVESLHKIIYQGDGNDISLMDRLQEKENGQDAALNRIFLDEILKKLDARERQLIGMRYFKDMTQTEIAAEMGISQVQVSRMEKRILKELKKQV</sequence>
<organism evidence="7 8">
    <name type="scientific">Blautia obeum</name>
    <dbReference type="NCBI Taxonomy" id="40520"/>
    <lineage>
        <taxon>Bacteria</taxon>
        <taxon>Bacillati</taxon>
        <taxon>Bacillota</taxon>
        <taxon>Clostridia</taxon>
        <taxon>Lachnospirales</taxon>
        <taxon>Lachnospiraceae</taxon>
        <taxon>Blautia</taxon>
    </lineage>
</organism>